<evidence type="ECO:0000256" key="1">
    <source>
        <dbReference type="SAM" id="MobiDB-lite"/>
    </source>
</evidence>
<dbReference type="PROSITE" id="PS51257">
    <property type="entry name" value="PROKAR_LIPOPROTEIN"/>
    <property type="match status" value="1"/>
</dbReference>
<dbReference type="RefSeq" id="WP_024267207.1">
    <property type="nucleotide sequence ID" value="NC_023035.1"/>
</dbReference>
<feature type="chain" id="PRO_5004741920" description="Imelysin-like domain-containing protein" evidence="2">
    <location>
        <begin position="28"/>
        <end position="363"/>
    </location>
</feature>
<dbReference type="HOGENOM" id="CLU_762660_0_0_12"/>
<reference evidence="3 4" key="1">
    <citation type="journal article" date="2015" name="Stand. Genomic Sci.">
        <title>Complete genome sequence and description of Salinispira pacifica gen. nov., sp. nov., a novel spirochaete isolated form a hypersaline microbial mat.</title>
        <authorList>
            <person name="Ben Hania W."/>
            <person name="Joseph M."/>
            <person name="Schumann P."/>
            <person name="Bunk B."/>
            <person name="Fiebig A."/>
            <person name="Sproer C."/>
            <person name="Klenk H.P."/>
            <person name="Fardeau M.L."/>
            <person name="Spring S."/>
        </authorList>
    </citation>
    <scope>NUCLEOTIDE SEQUENCE [LARGE SCALE GENOMIC DNA]</scope>
    <source>
        <strain evidence="3 4">L21-RPul-D2</strain>
    </source>
</reference>
<accession>V5WGI5</accession>
<keyword evidence="2" id="KW-0732">Signal</keyword>
<feature type="region of interest" description="Disordered" evidence="1">
    <location>
        <begin position="31"/>
        <end position="52"/>
    </location>
</feature>
<protein>
    <recommendedName>
        <fullName evidence="5">Imelysin-like domain-containing protein</fullName>
    </recommendedName>
</protein>
<dbReference type="AlphaFoldDB" id="V5WGI5"/>
<evidence type="ECO:0000313" key="4">
    <source>
        <dbReference type="Proteomes" id="UP000018680"/>
    </source>
</evidence>
<dbReference type="STRING" id="1307761.L21SP2_0856"/>
<name>V5WGI5_9SPIO</name>
<evidence type="ECO:0000313" key="3">
    <source>
        <dbReference type="EMBL" id="AHC14276.1"/>
    </source>
</evidence>
<feature type="signal peptide" evidence="2">
    <location>
        <begin position="1"/>
        <end position="27"/>
    </location>
</feature>
<dbReference type="EMBL" id="CP006939">
    <property type="protein sequence ID" value="AHC14276.1"/>
    <property type="molecule type" value="Genomic_DNA"/>
</dbReference>
<dbReference type="KEGG" id="slr:L21SP2_0856"/>
<organism evidence="3 4">
    <name type="scientific">Salinispira pacifica</name>
    <dbReference type="NCBI Taxonomy" id="1307761"/>
    <lineage>
        <taxon>Bacteria</taxon>
        <taxon>Pseudomonadati</taxon>
        <taxon>Spirochaetota</taxon>
        <taxon>Spirochaetia</taxon>
        <taxon>Spirochaetales</taxon>
        <taxon>Spirochaetaceae</taxon>
        <taxon>Salinispira</taxon>
    </lineage>
</organism>
<gene>
    <name evidence="3" type="ORF">L21SP2_0856</name>
</gene>
<evidence type="ECO:0008006" key="5">
    <source>
        <dbReference type="Google" id="ProtNLM"/>
    </source>
</evidence>
<proteinExistence type="predicted"/>
<sequence>MNKERQTVPRRALAGVLCILVLGFASCATTPESGMSADPDGGRDSAAGEAGGTADEYRGTLVSLLETFDALVVSAENDDELGALYREVRKHFGSGTIRFRTDTRELESSLRRSRFTIDSRTGNAVLQIHYSLLDMADENPVPAMSEIAANISRIGDYIEYGLEISTLYSDPLEYYLANMNAVYLQSIFLRDYALPVYGEESLSDYDNYVLQSLEVDGFSSLSLFVWGLDKDIIYSMLGLSTQLSNGGVSKEAYVEQVLQLGREIRNNMEQSRRLFQESGDSEGDDRSVARRTMYIAATSARTYRTLGSVIFSTVINERFSAGEYEEHAGKIEEVNQLYALLKTLLAEVDDFRREYRSDYLSGF</sequence>
<dbReference type="Proteomes" id="UP000018680">
    <property type="component" value="Chromosome"/>
</dbReference>
<keyword evidence="4" id="KW-1185">Reference proteome</keyword>
<evidence type="ECO:0000256" key="2">
    <source>
        <dbReference type="SAM" id="SignalP"/>
    </source>
</evidence>